<reference evidence="3" key="1">
    <citation type="submission" date="2010-07" db="EMBL/GenBank/DDBJ databases">
        <title>The genome sequence of Gaeumannomyces graminis var. tritici strain R3-111a-1.</title>
        <authorList>
            <consortium name="The Broad Institute Genome Sequencing Platform"/>
            <person name="Ma L.-J."/>
            <person name="Dead R."/>
            <person name="Young S."/>
            <person name="Zeng Q."/>
            <person name="Koehrsen M."/>
            <person name="Alvarado L."/>
            <person name="Berlin A."/>
            <person name="Chapman S.B."/>
            <person name="Chen Z."/>
            <person name="Freedman E."/>
            <person name="Gellesch M."/>
            <person name="Goldberg J."/>
            <person name="Griggs A."/>
            <person name="Gujja S."/>
            <person name="Heilman E.R."/>
            <person name="Heiman D."/>
            <person name="Hepburn T."/>
            <person name="Howarth C."/>
            <person name="Jen D."/>
            <person name="Larson L."/>
            <person name="Mehta T."/>
            <person name="Neiman D."/>
            <person name="Pearson M."/>
            <person name="Roberts A."/>
            <person name="Saif S."/>
            <person name="Shea T."/>
            <person name="Shenoy N."/>
            <person name="Sisk P."/>
            <person name="Stolte C."/>
            <person name="Sykes S."/>
            <person name="Walk T."/>
            <person name="White J."/>
            <person name="Yandava C."/>
            <person name="Haas B."/>
            <person name="Nusbaum C."/>
            <person name="Birren B."/>
        </authorList>
    </citation>
    <scope>NUCLEOTIDE SEQUENCE [LARGE SCALE GENOMIC DNA]</scope>
    <source>
        <strain evidence="3">R3-111a-1</strain>
    </source>
</reference>
<dbReference type="RefSeq" id="XP_009225742.1">
    <property type="nucleotide sequence ID" value="XM_009227478.1"/>
</dbReference>
<reference evidence="1" key="2">
    <citation type="submission" date="2010-07" db="EMBL/GenBank/DDBJ databases">
        <authorList>
            <consortium name="The Broad Institute Genome Sequencing Platform"/>
            <consortium name="Broad Institute Genome Sequencing Center for Infectious Disease"/>
            <person name="Ma L.-J."/>
            <person name="Dead R."/>
            <person name="Young S."/>
            <person name="Zeng Q."/>
            <person name="Koehrsen M."/>
            <person name="Alvarado L."/>
            <person name="Berlin A."/>
            <person name="Chapman S.B."/>
            <person name="Chen Z."/>
            <person name="Freedman E."/>
            <person name="Gellesch M."/>
            <person name="Goldberg J."/>
            <person name="Griggs A."/>
            <person name="Gujja S."/>
            <person name="Heilman E.R."/>
            <person name="Heiman D."/>
            <person name="Hepburn T."/>
            <person name="Howarth C."/>
            <person name="Jen D."/>
            <person name="Larson L."/>
            <person name="Mehta T."/>
            <person name="Neiman D."/>
            <person name="Pearson M."/>
            <person name="Roberts A."/>
            <person name="Saif S."/>
            <person name="Shea T."/>
            <person name="Shenoy N."/>
            <person name="Sisk P."/>
            <person name="Stolte C."/>
            <person name="Sykes S."/>
            <person name="Walk T."/>
            <person name="White J."/>
            <person name="Yandava C."/>
            <person name="Haas B."/>
            <person name="Nusbaum C."/>
            <person name="Birren B."/>
        </authorList>
    </citation>
    <scope>NUCLEOTIDE SEQUENCE</scope>
    <source>
        <strain evidence="1">R3-111a-1</strain>
    </source>
</reference>
<accession>J3P7Y5</accession>
<evidence type="ECO:0000313" key="2">
    <source>
        <dbReference type="EnsemblFungi" id="EJT72768"/>
    </source>
</evidence>
<organism evidence="1">
    <name type="scientific">Gaeumannomyces tritici (strain R3-111a-1)</name>
    <name type="common">Wheat and barley take-all root rot fungus</name>
    <name type="synonym">Gaeumannomyces graminis var. tritici</name>
    <dbReference type="NCBI Taxonomy" id="644352"/>
    <lineage>
        <taxon>Eukaryota</taxon>
        <taxon>Fungi</taxon>
        <taxon>Dikarya</taxon>
        <taxon>Ascomycota</taxon>
        <taxon>Pezizomycotina</taxon>
        <taxon>Sordariomycetes</taxon>
        <taxon>Sordariomycetidae</taxon>
        <taxon>Magnaporthales</taxon>
        <taxon>Magnaporthaceae</taxon>
        <taxon>Gaeumannomyces</taxon>
    </lineage>
</organism>
<gene>
    <name evidence="2" type="primary">20350082</name>
    <name evidence="1" type="ORF">GGTG_09624</name>
</gene>
<reference evidence="2" key="5">
    <citation type="submission" date="2018-04" db="UniProtKB">
        <authorList>
            <consortium name="EnsemblFungi"/>
        </authorList>
    </citation>
    <scope>IDENTIFICATION</scope>
    <source>
        <strain evidence="2">R3-111a-1</strain>
    </source>
</reference>
<reference evidence="2" key="4">
    <citation type="journal article" date="2015" name="G3 (Bethesda)">
        <title>Genome sequences of three phytopathogenic species of the Magnaporthaceae family of fungi.</title>
        <authorList>
            <person name="Okagaki L.H."/>
            <person name="Nunes C.C."/>
            <person name="Sailsbery J."/>
            <person name="Clay B."/>
            <person name="Brown D."/>
            <person name="John T."/>
            <person name="Oh Y."/>
            <person name="Young N."/>
            <person name="Fitzgerald M."/>
            <person name="Haas B.J."/>
            <person name="Zeng Q."/>
            <person name="Young S."/>
            <person name="Adiconis X."/>
            <person name="Fan L."/>
            <person name="Levin J.Z."/>
            <person name="Mitchell T.K."/>
            <person name="Okubara P.A."/>
            <person name="Farman M.L."/>
            <person name="Kohn L.M."/>
            <person name="Birren B."/>
            <person name="Ma L.-J."/>
            <person name="Dean R.A."/>
        </authorList>
    </citation>
    <scope>NUCLEOTIDE SEQUENCE</scope>
    <source>
        <strain evidence="2">R3-111a-1</strain>
    </source>
</reference>
<dbReference type="EnsemblFungi" id="EJT72768">
    <property type="protein sequence ID" value="EJT72768"/>
    <property type="gene ID" value="GGTG_09624"/>
</dbReference>
<evidence type="ECO:0000313" key="1">
    <source>
        <dbReference type="EMBL" id="EJT72768.1"/>
    </source>
</evidence>
<proteinExistence type="predicted"/>
<sequence length="107" mass="11867">MAWVRDVCTGGKLSAPSRATPATFRRLAKDTRGQRHGVEATDGFWLLRVTASTNTTYQPGRWRETKGILRRRLQRSNASGIGYAAKGRLLNAARSGFEPVPPRDVQI</sequence>
<name>J3P7Y5_GAET3</name>
<dbReference type="Proteomes" id="UP000006039">
    <property type="component" value="Unassembled WGS sequence"/>
</dbReference>
<dbReference type="HOGENOM" id="CLU_2210229_0_0_1"/>
<dbReference type="EMBL" id="GL385399">
    <property type="protein sequence ID" value="EJT72768.1"/>
    <property type="molecule type" value="Genomic_DNA"/>
</dbReference>
<evidence type="ECO:0000313" key="3">
    <source>
        <dbReference type="Proteomes" id="UP000006039"/>
    </source>
</evidence>
<dbReference type="VEuPathDB" id="FungiDB:GGTG_09624"/>
<reference evidence="1" key="3">
    <citation type="submission" date="2010-09" db="EMBL/GenBank/DDBJ databases">
        <title>Annotation of Gaeumannomyces graminis var. tritici R3-111a-1.</title>
        <authorList>
            <consortium name="The Broad Institute Genome Sequencing Platform"/>
            <person name="Ma L.-J."/>
            <person name="Dead R."/>
            <person name="Young S.K."/>
            <person name="Zeng Q."/>
            <person name="Gargeya S."/>
            <person name="Fitzgerald M."/>
            <person name="Haas B."/>
            <person name="Abouelleil A."/>
            <person name="Alvarado L."/>
            <person name="Arachchi H.M."/>
            <person name="Berlin A."/>
            <person name="Brown A."/>
            <person name="Chapman S.B."/>
            <person name="Chen Z."/>
            <person name="Dunbar C."/>
            <person name="Freedman E."/>
            <person name="Gearin G."/>
            <person name="Gellesch M."/>
            <person name="Goldberg J."/>
            <person name="Griggs A."/>
            <person name="Gujja S."/>
            <person name="Heiman D."/>
            <person name="Howarth C."/>
            <person name="Larson L."/>
            <person name="Lui A."/>
            <person name="MacDonald P.J.P."/>
            <person name="Mehta T."/>
            <person name="Montmayeur A."/>
            <person name="Murphy C."/>
            <person name="Neiman D."/>
            <person name="Pearson M."/>
            <person name="Priest M."/>
            <person name="Roberts A."/>
            <person name="Saif S."/>
            <person name="Shea T."/>
            <person name="Shenoy N."/>
            <person name="Sisk P."/>
            <person name="Stolte C."/>
            <person name="Sykes S."/>
            <person name="Yandava C."/>
            <person name="Wortman J."/>
            <person name="Nusbaum C."/>
            <person name="Birren B."/>
        </authorList>
    </citation>
    <scope>NUCLEOTIDE SEQUENCE</scope>
    <source>
        <strain evidence="1">R3-111a-1</strain>
    </source>
</reference>
<dbReference type="GeneID" id="20350082"/>
<keyword evidence="3" id="KW-1185">Reference proteome</keyword>
<dbReference type="AlphaFoldDB" id="J3P7Y5"/>
<protein>
    <submittedName>
        <fullName evidence="1 2">Uncharacterized protein</fullName>
    </submittedName>
</protein>